<feature type="transmembrane region" description="Helical" evidence="5">
    <location>
        <begin position="157"/>
        <end position="177"/>
    </location>
</feature>
<dbReference type="Pfam" id="PF07298">
    <property type="entry name" value="NnrU"/>
    <property type="match status" value="1"/>
</dbReference>
<dbReference type="RefSeq" id="WP_100163562.1">
    <property type="nucleotide sequence ID" value="NZ_PGTB01000083.1"/>
</dbReference>
<organism evidence="7 8">
    <name type="scientific">Pseudooceanicola lipolyticus</name>
    <dbReference type="NCBI Taxonomy" id="2029104"/>
    <lineage>
        <taxon>Bacteria</taxon>
        <taxon>Pseudomonadati</taxon>
        <taxon>Pseudomonadota</taxon>
        <taxon>Alphaproteobacteria</taxon>
        <taxon>Rhodobacterales</taxon>
        <taxon>Paracoccaceae</taxon>
        <taxon>Pseudooceanicola</taxon>
    </lineage>
</organism>
<dbReference type="GO" id="GO:0016020">
    <property type="term" value="C:membrane"/>
    <property type="evidence" value="ECO:0007669"/>
    <property type="project" value="UniProtKB-SubCell"/>
</dbReference>
<feature type="transmembrane region" description="Helical" evidence="5">
    <location>
        <begin position="35"/>
        <end position="54"/>
    </location>
</feature>
<reference evidence="7 8" key="1">
    <citation type="journal article" date="2018" name="Int. J. Syst. Evol. Microbiol.">
        <title>Pseudooceanicola lipolyticus sp. nov., a marine alphaproteobacterium, reclassification of Oceanicola flagellatus as Pseudooceanicola flagellatus comb. nov. and emended description of the genus Pseudooceanicola.</title>
        <authorList>
            <person name="Huang M.-M."/>
            <person name="Guo L.-L."/>
            <person name="Wu Y.-H."/>
            <person name="Lai Q.-L."/>
            <person name="Shao Z.-Z."/>
            <person name="Wang C.-S."/>
            <person name="Wu M."/>
            <person name="Xu X.-W."/>
        </authorList>
    </citation>
    <scope>NUCLEOTIDE SEQUENCE [LARGE SCALE GENOMIC DNA]</scope>
    <source>
        <strain evidence="7 8">157</strain>
    </source>
</reference>
<name>A0A2M8IYJ9_9RHOB</name>
<comment type="caution">
    <text evidence="7">The sequence shown here is derived from an EMBL/GenBank/DDBJ whole genome shotgun (WGS) entry which is preliminary data.</text>
</comment>
<sequence length="181" mass="19377">MILLVLGVLLWAGAHFFKRIAPARRAAMGEPGKGAVSLALVAAVLLMIFGYRMAEGAFFWGRSPALTGINNLLMLGSVYLFAAAGMKTRAARMLRHPQLTGFALWCAAHLLVNGDTPSFVLWGGLLIWALLEMAVINRAEPVWTPPAPAPARKEIMAVVGAVVVFAAIAAVHIWLGYNPFG</sequence>
<evidence type="ECO:0000256" key="2">
    <source>
        <dbReference type="ARBA" id="ARBA00022692"/>
    </source>
</evidence>
<accession>A0A2M8IYJ9</accession>
<evidence type="ECO:0000256" key="5">
    <source>
        <dbReference type="SAM" id="Phobius"/>
    </source>
</evidence>
<evidence type="ECO:0000313" key="7">
    <source>
        <dbReference type="EMBL" id="PJE35574.1"/>
    </source>
</evidence>
<protein>
    <recommendedName>
        <fullName evidence="6">NnrU domain-containing protein</fullName>
    </recommendedName>
</protein>
<proteinExistence type="predicted"/>
<dbReference type="AlphaFoldDB" id="A0A2M8IYJ9"/>
<feature type="domain" description="NnrU" evidence="6">
    <location>
        <begin position="3"/>
        <end position="178"/>
    </location>
</feature>
<evidence type="ECO:0000259" key="6">
    <source>
        <dbReference type="Pfam" id="PF07298"/>
    </source>
</evidence>
<dbReference type="Proteomes" id="UP000231553">
    <property type="component" value="Unassembled WGS sequence"/>
</dbReference>
<keyword evidence="8" id="KW-1185">Reference proteome</keyword>
<evidence type="ECO:0000256" key="3">
    <source>
        <dbReference type="ARBA" id="ARBA00022989"/>
    </source>
</evidence>
<evidence type="ECO:0000256" key="1">
    <source>
        <dbReference type="ARBA" id="ARBA00004141"/>
    </source>
</evidence>
<keyword evidence="4 5" id="KW-0472">Membrane</keyword>
<dbReference type="InterPro" id="IPR009915">
    <property type="entry name" value="NnrU_dom"/>
</dbReference>
<evidence type="ECO:0000256" key="4">
    <source>
        <dbReference type="ARBA" id="ARBA00023136"/>
    </source>
</evidence>
<feature type="transmembrane region" description="Helical" evidence="5">
    <location>
        <begin position="119"/>
        <end position="136"/>
    </location>
</feature>
<feature type="transmembrane region" description="Helical" evidence="5">
    <location>
        <begin position="66"/>
        <end position="86"/>
    </location>
</feature>
<evidence type="ECO:0000313" key="8">
    <source>
        <dbReference type="Proteomes" id="UP000231553"/>
    </source>
</evidence>
<dbReference type="OrthoDB" id="5293641at2"/>
<keyword evidence="3 5" id="KW-1133">Transmembrane helix</keyword>
<gene>
    <name evidence="7" type="ORF">CVM52_16445</name>
</gene>
<keyword evidence="2 5" id="KW-0812">Transmembrane</keyword>
<comment type="subcellular location">
    <subcellularLocation>
        <location evidence="1">Membrane</location>
        <topology evidence="1">Multi-pass membrane protein</topology>
    </subcellularLocation>
</comment>
<dbReference type="EMBL" id="PGTB01000083">
    <property type="protein sequence ID" value="PJE35574.1"/>
    <property type="molecule type" value="Genomic_DNA"/>
</dbReference>